<feature type="transmembrane region" description="Helical" evidence="1">
    <location>
        <begin position="17"/>
        <end position="37"/>
    </location>
</feature>
<name>A0A0F9I5V3_9ZZZZ</name>
<evidence type="ECO:0000313" key="2">
    <source>
        <dbReference type="EMBL" id="KKL82772.1"/>
    </source>
</evidence>
<organism evidence="2">
    <name type="scientific">marine sediment metagenome</name>
    <dbReference type="NCBI Taxonomy" id="412755"/>
    <lineage>
        <taxon>unclassified sequences</taxon>
        <taxon>metagenomes</taxon>
        <taxon>ecological metagenomes</taxon>
    </lineage>
</organism>
<keyword evidence="1" id="KW-0472">Membrane</keyword>
<keyword evidence="1" id="KW-1133">Transmembrane helix</keyword>
<accession>A0A0F9I5V3</accession>
<proteinExistence type="predicted"/>
<dbReference type="AlphaFoldDB" id="A0A0F9I5V3"/>
<evidence type="ECO:0000256" key="1">
    <source>
        <dbReference type="SAM" id="Phobius"/>
    </source>
</evidence>
<keyword evidence="1" id="KW-0812">Transmembrane</keyword>
<sequence>MQPTPRILYLLRLSSPAAIAGFVIPVVVDAVNGMLGTRARPHIGKKRSKVLSPAFTNLNASTAVIFPTSGFGGSAPTEHTRPCLIFWRNATFLALSMPETRIAISTCMLQTTTTFSVTVPQERAIDYYLASAIAFTSPHRMALVIRKRTPKDAQLPEALPGKINQYALHNWQGL</sequence>
<gene>
    <name evidence="2" type="ORF">LCGC14_1981420</name>
</gene>
<protein>
    <submittedName>
        <fullName evidence="2">Uncharacterized protein</fullName>
    </submittedName>
</protein>
<comment type="caution">
    <text evidence="2">The sequence shown here is derived from an EMBL/GenBank/DDBJ whole genome shotgun (WGS) entry which is preliminary data.</text>
</comment>
<dbReference type="EMBL" id="LAZR01022180">
    <property type="protein sequence ID" value="KKL82772.1"/>
    <property type="molecule type" value="Genomic_DNA"/>
</dbReference>
<reference evidence="2" key="1">
    <citation type="journal article" date="2015" name="Nature">
        <title>Complex archaea that bridge the gap between prokaryotes and eukaryotes.</title>
        <authorList>
            <person name="Spang A."/>
            <person name="Saw J.H."/>
            <person name="Jorgensen S.L."/>
            <person name="Zaremba-Niedzwiedzka K."/>
            <person name="Martijn J."/>
            <person name="Lind A.E."/>
            <person name="van Eijk R."/>
            <person name="Schleper C."/>
            <person name="Guy L."/>
            <person name="Ettema T.J."/>
        </authorList>
    </citation>
    <scope>NUCLEOTIDE SEQUENCE</scope>
</reference>